<dbReference type="Proteomes" id="UP000007845">
    <property type="component" value="Chromosome"/>
</dbReference>
<feature type="transmembrane region" description="Helical" evidence="5">
    <location>
        <begin position="28"/>
        <end position="51"/>
    </location>
</feature>
<dbReference type="eggNOG" id="COG2116">
    <property type="taxonomic scope" value="Bacteria"/>
</dbReference>
<dbReference type="GO" id="GO:0005886">
    <property type="term" value="C:plasma membrane"/>
    <property type="evidence" value="ECO:0007669"/>
    <property type="project" value="TreeGrafter"/>
</dbReference>
<evidence type="ECO:0000256" key="5">
    <source>
        <dbReference type="SAM" id="Phobius"/>
    </source>
</evidence>
<sequence length="293" mass="31933">MPANLDELVIRVADICSYKWDMVRNRPWAFLISSFSGGAMVVFGATLALSVSAGVGEHLGPGFANLLMGLVFMFSLVVIMMSGMTLVTADMYIGVIGIFHKRIGWGRFIWGIALGYVGNFVGSMFFMWLISKSGAYAAWPWLAKSHAIGVAKMGYTATQIFVMGIVCTWMLQTAAILFVKAEGDMAKIAMAAYGPLAFVAGMTEHCIANIGFLALPLFQQDVFLEAARQAGQAAPILLHWGFGQYGWAHNQLYTVLGNIVGGILFVGIPFQLVSNAERVKKLYKDKTSFIIKL</sequence>
<feature type="transmembrane region" description="Helical" evidence="5">
    <location>
        <begin position="252"/>
        <end position="273"/>
    </location>
</feature>
<dbReference type="AlphaFoldDB" id="F0JF84"/>
<dbReference type="InterPro" id="IPR023271">
    <property type="entry name" value="Aquaporin-like"/>
</dbReference>
<organism evidence="6 7">
    <name type="scientific">Pseudodesulfovibrio mercurii</name>
    <dbReference type="NCBI Taxonomy" id="641491"/>
    <lineage>
        <taxon>Bacteria</taxon>
        <taxon>Pseudomonadati</taxon>
        <taxon>Thermodesulfobacteriota</taxon>
        <taxon>Desulfovibrionia</taxon>
        <taxon>Desulfovibrionales</taxon>
        <taxon>Desulfovibrionaceae</taxon>
    </lineage>
</organism>
<keyword evidence="2 5" id="KW-0812">Transmembrane</keyword>
<dbReference type="GO" id="GO:0015499">
    <property type="term" value="F:formate transmembrane transporter activity"/>
    <property type="evidence" value="ECO:0007669"/>
    <property type="project" value="TreeGrafter"/>
</dbReference>
<dbReference type="OrthoDB" id="9786493at2"/>
<dbReference type="Gene3D" id="1.20.1080.10">
    <property type="entry name" value="Glycerol uptake facilitator protein"/>
    <property type="match status" value="1"/>
</dbReference>
<dbReference type="STRING" id="641491.DND132_0423"/>
<name>F0JF84_9BACT</name>
<dbReference type="Pfam" id="PF01226">
    <property type="entry name" value="Form_Nir_trans"/>
    <property type="match status" value="1"/>
</dbReference>
<evidence type="ECO:0000256" key="4">
    <source>
        <dbReference type="ARBA" id="ARBA00023136"/>
    </source>
</evidence>
<dbReference type="KEGG" id="ddn:DND132_0423"/>
<dbReference type="InterPro" id="IPR000292">
    <property type="entry name" value="For/NO2_transpt"/>
</dbReference>
<feature type="transmembrane region" description="Helical" evidence="5">
    <location>
        <begin position="108"/>
        <end position="130"/>
    </location>
</feature>
<proteinExistence type="predicted"/>
<protein>
    <submittedName>
        <fullName evidence="6">Formate/nitrite transporter</fullName>
    </submittedName>
</protein>
<reference evidence="6 7" key="1">
    <citation type="journal article" date="2011" name="J. Bacteriol.">
        <title>Genome sequence of the mercury-methylating strain Desulfovibrio desulfuricans ND132.</title>
        <authorList>
            <person name="Brown S.D."/>
            <person name="Gilmour C.C."/>
            <person name="Kucken A.M."/>
            <person name="Wall J.D."/>
            <person name="Elias D.A."/>
            <person name="Brandt C.C."/>
            <person name="Podar M."/>
            <person name="Chertkov O."/>
            <person name="Held B."/>
            <person name="Bruce D.C."/>
            <person name="Detter J.C."/>
            <person name="Tapia R."/>
            <person name="Han C.S."/>
            <person name="Goodwin L.A."/>
            <person name="Cheng J.F."/>
            <person name="Pitluck S."/>
            <person name="Woyke T."/>
            <person name="Mikhailova N."/>
            <person name="Ivanova N.N."/>
            <person name="Han J."/>
            <person name="Lucas S."/>
            <person name="Lapidus A.L."/>
            <person name="Land M.L."/>
            <person name="Hauser L.J."/>
            <person name="Palumbo A.V."/>
        </authorList>
    </citation>
    <scope>NUCLEOTIDE SEQUENCE [LARGE SCALE GENOMIC DNA]</scope>
    <source>
        <strain evidence="6 7">ND132</strain>
    </source>
</reference>
<keyword evidence="3 5" id="KW-1133">Transmembrane helix</keyword>
<dbReference type="RefSeq" id="WP_014321068.1">
    <property type="nucleotide sequence ID" value="NC_016803.1"/>
</dbReference>
<dbReference type="PANTHER" id="PTHR30520">
    <property type="entry name" value="FORMATE TRANSPORTER-RELATED"/>
    <property type="match status" value="1"/>
</dbReference>
<accession>F0JF84</accession>
<dbReference type="HOGENOM" id="CLU_914729_0_0_7"/>
<gene>
    <name evidence="6" type="ORF">DND132_0423</name>
</gene>
<evidence type="ECO:0000256" key="2">
    <source>
        <dbReference type="ARBA" id="ARBA00022692"/>
    </source>
</evidence>
<evidence type="ECO:0000313" key="7">
    <source>
        <dbReference type="Proteomes" id="UP000007845"/>
    </source>
</evidence>
<evidence type="ECO:0000256" key="3">
    <source>
        <dbReference type="ARBA" id="ARBA00022989"/>
    </source>
</evidence>
<evidence type="ECO:0000256" key="1">
    <source>
        <dbReference type="ARBA" id="ARBA00004141"/>
    </source>
</evidence>
<keyword evidence="7" id="KW-1185">Reference proteome</keyword>
<feature type="transmembrane region" description="Helical" evidence="5">
    <location>
        <begin position="191"/>
        <end position="215"/>
    </location>
</feature>
<dbReference type="EMBL" id="CP003220">
    <property type="protein sequence ID" value="EGB13640.1"/>
    <property type="molecule type" value="Genomic_DNA"/>
</dbReference>
<evidence type="ECO:0000313" key="6">
    <source>
        <dbReference type="EMBL" id="EGB13640.1"/>
    </source>
</evidence>
<comment type="subcellular location">
    <subcellularLocation>
        <location evidence="1">Membrane</location>
        <topology evidence="1">Multi-pass membrane protein</topology>
    </subcellularLocation>
</comment>
<feature type="transmembrane region" description="Helical" evidence="5">
    <location>
        <begin position="160"/>
        <end position="179"/>
    </location>
</feature>
<dbReference type="PANTHER" id="PTHR30520:SF8">
    <property type="entry name" value="NITRITE TRANSPORTER NIRC"/>
    <property type="match status" value="1"/>
</dbReference>
<keyword evidence="4 5" id="KW-0472">Membrane</keyword>
<feature type="transmembrane region" description="Helical" evidence="5">
    <location>
        <begin position="63"/>
        <end position="87"/>
    </location>
</feature>